<keyword evidence="3" id="KW-1185">Reference proteome</keyword>
<evidence type="ECO:0000256" key="1">
    <source>
        <dbReference type="SAM" id="MobiDB-lite"/>
    </source>
</evidence>
<dbReference type="Proteomes" id="UP000315673">
    <property type="component" value="Chromosome"/>
</dbReference>
<name>A0A5B8LEI6_9SPHN</name>
<evidence type="ECO:0008006" key="4">
    <source>
        <dbReference type="Google" id="ProtNLM"/>
    </source>
</evidence>
<dbReference type="EMBL" id="CP042306">
    <property type="protein sequence ID" value="QDZ06356.1"/>
    <property type="molecule type" value="Genomic_DNA"/>
</dbReference>
<evidence type="ECO:0000313" key="2">
    <source>
        <dbReference type="EMBL" id="QDZ06356.1"/>
    </source>
</evidence>
<accession>A0A5B8LEI6</accession>
<dbReference type="AlphaFoldDB" id="A0A5B8LEI6"/>
<dbReference type="KEGG" id="spai:FPZ24_01785"/>
<dbReference type="RefSeq" id="WP_146569440.1">
    <property type="nucleotide sequence ID" value="NZ_CP042306.1"/>
</dbReference>
<feature type="region of interest" description="Disordered" evidence="1">
    <location>
        <begin position="279"/>
        <end position="313"/>
    </location>
</feature>
<dbReference type="OrthoDB" id="7556901at2"/>
<reference evidence="2 3" key="1">
    <citation type="submission" date="2019-07" db="EMBL/GenBank/DDBJ databases">
        <title>Full genome sequence of Sphingomonas sp. 4R-6-7(HKS19).</title>
        <authorList>
            <person name="Im W.-T."/>
        </authorList>
    </citation>
    <scope>NUCLEOTIDE SEQUENCE [LARGE SCALE GENOMIC DNA]</scope>
    <source>
        <strain evidence="2 3">HKS19</strain>
    </source>
</reference>
<protein>
    <recommendedName>
        <fullName evidence="4">DNA binding HTH domain-containing protein</fullName>
    </recommendedName>
</protein>
<evidence type="ECO:0000313" key="3">
    <source>
        <dbReference type="Proteomes" id="UP000315673"/>
    </source>
</evidence>
<sequence length="313" mass="35005">MSSLPAEDRMPIPLTRAQQMENAAFLRHLQRTGNATTAARALGVTPRKFNWRRGRYSAFALRWDAALAMAHAALSGARAGTAVPSSAEPNICRTKGGQRQLRRAQTGLVDHAARQRFLAALCATANVSLSAAAGCHSASTFYRIRDRDPGFAREWRLALEMGYERLKMALLESTLAESFADDDWRRNDPPAIPPMTANQALQLMYLHQKEVHTLNEPPHLKRRRGESREAHSFRLAAMYEAGLEEARLKYRIAEAERLARGEPTYHRWAPGELPDLSQVTGWSKAKGKPPTDPTRALFGGWRLEDIPEAKDRS</sequence>
<proteinExistence type="predicted"/>
<gene>
    <name evidence="2" type="ORF">FPZ24_01785</name>
</gene>
<organism evidence="2 3">
    <name type="scientific">Sphingomonas panacisoli</name>
    <dbReference type="NCBI Taxonomy" id="1813879"/>
    <lineage>
        <taxon>Bacteria</taxon>
        <taxon>Pseudomonadati</taxon>
        <taxon>Pseudomonadota</taxon>
        <taxon>Alphaproteobacteria</taxon>
        <taxon>Sphingomonadales</taxon>
        <taxon>Sphingomonadaceae</taxon>
        <taxon>Sphingomonas</taxon>
    </lineage>
</organism>
<feature type="compositionally biased region" description="Basic and acidic residues" evidence="1">
    <location>
        <begin position="302"/>
        <end position="313"/>
    </location>
</feature>